<dbReference type="GO" id="GO:0005730">
    <property type="term" value="C:nucleolus"/>
    <property type="evidence" value="ECO:0007669"/>
    <property type="project" value="UniProtKB-SubCell"/>
</dbReference>
<dbReference type="GO" id="GO:0005829">
    <property type="term" value="C:cytosol"/>
    <property type="evidence" value="ECO:0007669"/>
    <property type="project" value="UniProtKB-ARBA"/>
</dbReference>
<comment type="function">
    <text evidence="12">Component of the signal recognition particle (SRP) complex, a ribonucleoprotein complex that mediates the cotranslational targeting of secretory and membrane proteins to the endoplasmic reticulum (ER). The SRP complex interacts with the signal sequence in nascent secretory and membrane proteins and directs them to the membrane of the ER.</text>
</comment>
<dbReference type="EMBL" id="BFEA01000230">
    <property type="protein sequence ID" value="GBG75741.1"/>
    <property type="molecule type" value="Genomic_DNA"/>
</dbReference>
<comment type="similarity">
    <text evidence="4 12">Belongs to the SRP68 family.</text>
</comment>
<keyword evidence="9" id="KW-0539">Nucleus</keyword>
<dbReference type="InterPro" id="IPR038253">
    <property type="entry name" value="SRP68_N_sf"/>
</dbReference>
<keyword evidence="8 12" id="KW-0733">Signal recognition particle</keyword>
<dbReference type="GO" id="GO:0030942">
    <property type="term" value="F:endoplasmic reticulum signal peptide binding"/>
    <property type="evidence" value="ECO:0007669"/>
    <property type="project" value="InterPro"/>
</dbReference>
<evidence type="ECO:0000256" key="7">
    <source>
        <dbReference type="ARBA" id="ARBA00022884"/>
    </source>
</evidence>
<evidence type="ECO:0000256" key="8">
    <source>
        <dbReference type="ARBA" id="ARBA00023135"/>
    </source>
</evidence>
<feature type="region of interest" description="Disordered" evidence="13">
    <location>
        <begin position="1"/>
        <end position="20"/>
    </location>
</feature>
<protein>
    <recommendedName>
        <fullName evidence="11 12">Signal recognition particle subunit SRP68</fullName>
        <shortName evidence="12">SRP68</shortName>
    </recommendedName>
</protein>
<dbReference type="OMA" id="DERFIHI"/>
<dbReference type="FunFam" id="1.10.3450.40:FF:000001">
    <property type="entry name" value="Signal recognition particle subunit SRP68"/>
    <property type="match status" value="1"/>
</dbReference>
<dbReference type="Pfam" id="PF16969">
    <property type="entry name" value="SRP68"/>
    <property type="match status" value="1"/>
</dbReference>
<name>A0A388L0E0_CHABU</name>
<comment type="caution">
    <text evidence="14">The sequence shown here is derived from an EMBL/GenBank/DDBJ whole genome shotgun (WGS) entry which is preliminary data.</text>
</comment>
<keyword evidence="15" id="KW-1185">Reference proteome</keyword>
<dbReference type="PIRSF" id="PIRSF038995">
    <property type="entry name" value="SRP68"/>
    <property type="match status" value="1"/>
</dbReference>
<proteinExistence type="inferred from homology"/>
<evidence type="ECO:0000256" key="5">
    <source>
        <dbReference type="ARBA" id="ARBA00022490"/>
    </source>
</evidence>
<evidence type="ECO:0000256" key="12">
    <source>
        <dbReference type="PIRNR" id="PIRNR038995"/>
    </source>
</evidence>
<dbReference type="CDD" id="cd15481">
    <property type="entry name" value="SRP68-RBD"/>
    <property type="match status" value="1"/>
</dbReference>
<evidence type="ECO:0000256" key="6">
    <source>
        <dbReference type="ARBA" id="ARBA00022824"/>
    </source>
</evidence>
<dbReference type="AlphaFoldDB" id="A0A388L0E0"/>
<keyword evidence="10 12" id="KW-0687">Ribonucleoprotein</keyword>
<dbReference type="Proteomes" id="UP000265515">
    <property type="component" value="Unassembled WGS sequence"/>
</dbReference>
<keyword evidence="5 12" id="KW-0963">Cytoplasm</keyword>
<accession>A0A388L0E0</accession>
<dbReference type="STRING" id="69332.A0A388L0E0"/>
<dbReference type="GO" id="GO:0005047">
    <property type="term" value="F:signal recognition particle binding"/>
    <property type="evidence" value="ECO:0007669"/>
    <property type="project" value="InterPro"/>
</dbReference>
<evidence type="ECO:0000313" key="15">
    <source>
        <dbReference type="Proteomes" id="UP000265515"/>
    </source>
</evidence>
<dbReference type="GO" id="GO:0005783">
    <property type="term" value="C:endoplasmic reticulum"/>
    <property type="evidence" value="ECO:0007669"/>
    <property type="project" value="UniProtKB-SubCell"/>
</dbReference>
<keyword evidence="7 12" id="KW-0694">RNA-binding</keyword>
<evidence type="ECO:0000256" key="3">
    <source>
        <dbReference type="ARBA" id="ARBA00004604"/>
    </source>
</evidence>
<dbReference type="InterPro" id="IPR034652">
    <property type="entry name" value="SRP68-RBD"/>
</dbReference>
<evidence type="ECO:0000256" key="2">
    <source>
        <dbReference type="ARBA" id="ARBA00004496"/>
    </source>
</evidence>
<comment type="subcellular location">
    <subcellularLocation>
        <location evidence="2 12">Cytoplasm</location>
    </subcellularLocation>
    <subcellularLocation>
        <location evidence="1">Endoplasmic reticulum</location>
    </subcellularLocation>
    <subcellularLocation>
        <location evidence="3">Nucleus</location>
        <location evidence="3">Nucleolus</location>
    </subcellularLocation>
</comment>
<dbReference type="Gramene" id="GBG75741">
    <property type="protein sequence ID" value="GBG75741"/>
    <property type="gene ID" value="CBR_g20988"/>
</dbReference>
<evidence type="ECO:0000256" key="10">
    <source>
        <dbReference type="ARBA" id="ARBA00023274"/>
    </source>
</evidence>
<evidence type="ECO:0000256" key="13">
    <source>
        <dbReference type="SAM" id="MobiDB-lite"/>
    </source>
</evidence>
<dbReference type="PANTHER" id="PTHR12860">
    <property type="entry name" value="SIGNAL RECOGNITION PARTICLE 68 KDA PROTEIN"/>
    <property type="match status" value="1"/>
</dbReference>
<dbReference type="OrthoDB" id="10255118at2759"/>
<evidence type="ECO:0000256" key="11">
    <source>
        <dbReference type="ARBA" id="ARBA00029498"/>
    </source>
</evidence>
<evidence type="ECO:0000256" key="1">
    <source>
        <dbReference type="ARBA" id="ARBA00004240"/>
    </source>
</evidence>
<evidence type="ECO:0000256" key="4">
    <source>
        <dbReference type="ARBA" id="ARBA00009352"/>
    </source>
</evidence>
<gene>
    <name evidence="14" type="ORF">CBR_g20988</name>
</gene>
<reference evidence="14 15" key="1">
    <citation type="journal article" date="2018" name="Cell">
        <title>The Chara Genome: Secondary Complexity and Implications for Plant Terrestrialization.</title>
        <authorList>
            <person name="Nishiyama T."/>
            <person name="Sakayama H."/>
            <person name="Vries J.D."/>
            <person name="Buschmann H."/>
            <person name="Saint-Marcoux D."/>
            <person name="Ullrich K.K."/>
            <person name="Haas F.B."/>
            <person name="Vanderstraeten L."/>
            <person name="Becker D."/>
            <person name="Lang D."/>
            <person name="Vosolsobe S."/>
            <person name="Rombauts S."/>
            <person name="Wilhelmsson P.K.I."/>
            <person name="Janitza P."/>
            <person name="Kern R."/>
            <person name="Heyl A."/>
            <person name="Rumpler F."/>
            <person name="Villalobos L.I.A.C."/>
            <person name="Clay J.M."/>
            <person name="Skokan R."/>
            <person name="Toyoda A."/>
            <person name="Suzuki Y."/>
            <person name="Kagoshima H."/>
            <person name="Schijlen E."/>
            <person name="Tajeshwar N."/>
            <person name="Catarino B."/>
            <person name="Hetherington A.J."/>
            <person name="Saltykova A."/>
            <person name="Bonnot C."/>
            <person name="Breuninger H."/>
            <person name="Symeonidi A."/>
            <person name="Radhakrishnan G.V."/>
            <person name="Van Nieuwerburgh F."/>
            <person name="Deforce D."/>
            <person name="Chang C."/>
            <person name="Karol K.G."/>
            <person name="Hedrich R."/>
            <person name="Ulvskov P."/>
            <person name="Glockner G."/>
            <person name="Delwiche C.F."/>
            <person name="Petrasek J."/>
            <person name="Van de Peer Y."/>
            <person name="Friml J."/>
            <person name="Beilby M."/>
            <person name="Dolan L."/>
            <person name="Kohara Y."/>
            <person name="Sugano S."/>
            <person name="Fujiyama A."/>
            <person name="Delaux P.-M."/>
            <person name="Quint M."/>
            <person name="TheiBen G."/>
            <person name="Hagemann M."/>
            <person name="Harholt J."/>
            <person name="Dunand C."/>
            <person name="Zachgo S."/>
            <person name="Langdale J."/>
            <person name="Maumus F."/>
            <person name="Straeten D.V.D."/>
            <person name="Gould S.B."/>
            <person name="Rensing S.A."/>
        </authorList>
    </citation>
    <scope>NUCLEOTIDE SEQUENCE [LARGE SCALE GENOMIC DNA]</scope>
    <source>
        <strain evidence="14 15">S276</strain>
    </source>
</reference>
<dbReference type="GO" id="GO:0006614">
    <property type="term" value="P:SRP-dependent cotranslational protein targeting to membrane"/>
    <property type="evidence" value="ECO:0007669"/>
    <property type="project" value="InterPro"/>
</dbReference>
<dbReference type="PANTHER" id="PTHR12860:SF0">
    <property type="entry name" value="SIGNAL RECOGNITION PARTICLE SUBUNIT SRP68"/>
    <property type="match status" value="1"/>
</dbReference>
<keyword evidence="6" id="KW-0256">Endoplasmic reticulum</keyword>
<sequence length="627" mass="70418">MEDGRTGPQVSPDKDGGVREGGTLSIPVLQTIKAAQAQHGLRHGDYQRYRRYCTARLRRLYKSLKFLHGRGKYVKKTIEPAMVADIRYLLIPLYCAERAWGYAMELKQLPGGPSSRQRFHLIRRLTKAARWGDVLAALCSEKADSRTALEAEAYASWMWGNVKLEREDDWEGALVKFLRARTVYEQLGKVGNMEHQVLCRQRVEELEPSVRYCNYKMGRSKGGDLLEMSRAMDGPALDLLQSKLEAVMAEDRARQAAQMEELTWHGRRIPLNNAKTRLCILRGQELDKELQVADSTPIPLERKLALYDKIFVEYQEAKRHVREDLNVAGGMAAAPREVRDEISTLDAALTTLLLHRTIERNQLLVSSAQAKLLKQQTQRGKEDKAAAGEKEKAVRPEDLVRLYDALIQNVADLAQVEVRDRRREDEEAEKQLAVKRLCFQAFRCFYLGQSYAAASKFAEAYLLYKRAEEYAAEAGRAGKEGMMSGGVDEAMMLEVQDVANQARAQRCLVHADGAMQNASTADGIGGLVERVGSLSIKENAPTAMTKEGQQQDQTAGVYLTDMLDRFESAVGSSAAAGRRDAPPRIAQIPPSFRSVPCEPLMLNTALSAIQFPSLDHRVKKKKKGWFW</sequence>
<dbReference type="GO" id="GO:0005786">
    <property type="term" value="C:signal recognition particle, endoplasmic reticulum targeting"/>
    <property type="evidence" value="ECO:0007669"/>
    <property type="project" value="UniProtKB-KW"/>
</dbReference>
<organism evidence="14 15">
    <name type="scientific">Chara braunii</name>
    <name type="common">Braun's stonewort</name>
    <dbReference type="NCBI Taxonomy" id="69332"/>
    <lineage>
        <taxon>Eukaryota</taxon>
        <taxon>Viridiplantae</taxon>
        <taxon>Streptophyta</taxon>
        <taxon>Charophyceae</taxon>
        <taxon>Charales</taxon>
        <taxon>Characeae</taxon>
        <taxon>Chara</taxon>
    </lineage>
</organism>
<evidence type="ECO:0000256" key="9">
    <source>
        <dbReference type="ARBA" id="ARBA00023242"/>
    </source>
</evidence>
<dbReference type="Gene3D" id="1.10.3450.40">
    <property type="entry name" value="Signal recognition particle, SRP68 subunit, RNA-binding domain"/>
    <property type="match status" value="1"/>
</dbReference>
<dbReference type="GO" id="GO:0008312">
    <property type="term" value="F:7S RNA binding"/>
    <property type="evidence" value="ECO:0007669"/>
    <property type="project" value="InterPro"/>
</dbReference>
<evidence type="ECO:0000313" key="14">
    <source>
        <dbReference type="EMBL" id="GBG75741.1"/>
    </source>
</evidence>
<dbReference type="InterPro" id="IPR026258">
    <property type="entry name" value="SRP68"/>
</dbReference>